<dbReference type="SUPFAM" id="SSF68923">
    <property type="entry name" value="PEP carboxykinase N-terminal domain"/>
    <property type="match status" value="1"/>
</dbReference>
<dbReference type="PANTHER" id="PTHR30031:SF0">
    <property type="entry name" value="PHOSPHOENOLPYRUVATE CARBOXYKINASE (ATP)"/>
    <property type="match status" value="1"/>
</dbReference>
<dbReference type="AlphaFoldDB" id="A0A090X5P6"/>
<dbReference type="GO" id="GO:0004612">
    <property type="term" value="F:phosphoenolpyruvate carboxykinase (ATP) activity"/>
    <property type="evidence" value="ECO:0007669"/>
    <property type="project" value="UniProtKB-EC"/>
</dbReference>
<dbReference type="InterPro" id="IPR001272">
    <property type="entry name" value="PEP_carboxykinase_ATP"/>
</dbReference>
<keyword evidence="3" id="KW-0418">Kinase</keyword>
<gene>
    <name evidence="3" type="ORF">JCM19274_2569</name>
</gene>
<evidence type="ECO:0000313" key="4">
    <source>
        <dbReference type="Proteomes" id="UP000029643"/>
    </source>
</evidence>
<dbReference type="GO" id="GO:0005524">
    <property type="term" value="F:ATP binding"/>
    <property type="evidence" value="ECO:0007669"/>
    <property type="project" value="InterPro"/>
</dbReference>
<keyword evidence="3" id="KW-0456">Lyase</keyword>
<dbReference type="PANTHER" id="PTHR30031">
    <property type="entry name" value="PHOSPHOENOLPYRUVATE CARBOXYKINASE ATP"/>
    <property type="match status" value="1"/>
</dbReference>
<accession>A0A090X5P6</accession>
<proteinExistence type="predicted"/>
<reference evidence="3" key="1">
    <citation type="journal article" date="2014" name="Genome Announc.">
        <title>Draft Genome Sequences of Marine Flavobacterium Algibacter lectus Strains SS8 and NR4.</title>
        <authorList>
            <person name="Takatani N."/>
            <person name="Nakanishi M."/>
            <person name="Meirelles P."/>
            <person name="Mino S."/>
            <person name="Suda W."/>
            <person name="Oshima K."/>
            <person name="Hattori M."/>
            <person name="Ohkuma M."/>
            <person name="Hosokawa M."/>
            <person name="Miyashita K."/>
            <person name="Thompson F.L."/>
            <person name="Niwa A."/>
            <person name="Sawabe T."/>
            <person name="Sawabe T."/>
        </authorList>
    </citation>
    <scope>NUCLEOTIDE SEQUENCE [LARGE SCALE GENOMIC DNA]</scope>
    <source>
        <strain evidence="3">JCM 19274</strain>
    </source>
</reference>
<dbReference type="GO" id="GO:0006094">
    <property type="term" value="P:gluconeogenesis"/>
    <property type="evidence" value="ECO:0007669"/>
    <property type="project" value="UniProtKB-KW"/>
</dbReference>
<dbReference type="Gene3D" id="3.40.449.10">
    <property type="entry name" value="Phosphoenolpyruvate Carboxykinase, domain 1"/>
    <property type="match status" value="1"/>
</dbReference>
<evidence type="ECO:0000256" key="2">
    <source>
        <dbReference type="ARBA" id="ARBA00022793"/>
    </source>
</evidence>
<name>A0A090X5P6_9FLAO</name>
<dbReference type="InterPro" id="IPR008210">
    <property type="entry name" value="PEP_carboxykinase_N"/>
</dbReference>
<protein>
    <submittedName>
        <fullName evidence="3">Phosphoenolpyruvate carboxykinase</fullName>
        <ecNumber evidence="3">4.1.1.49</ecNumber>
    </submittedName>
</protein>
<sequence>MKTTETMTKQADLKQYGIDAAKVNWNLSPEELQKIAVAEGSGEETANGTLVIKTGKFTGRSPQDRFIVKDDYTAERVWWGEKQTKQFLQKTLINLKLKLKSIFLEKKYTQEMGMCVQSQNTEQILEQ</sequence>
<dbReference type="GO" id="GO:0005829">
    <property type="term" value="C:cytosol"/>
    <property type="evidence" value="ECO:0007669"/>
    <property type="project" value="TreeGrafter"/>
</dbReference>
<keyword evidence="2" id="KW-0210">Decarboxylase</keyword>
<organism evidence="3 4">
    <name type="scientific">Algibacter lectus</name>
    <dbReference type="NCBI Taxonomy" id="221126"/>
    <lineage>
        <taxon>Bacteria</taxon>
        <taxon>Pseudomonadati</taxon>
        <taxon>Bacteroidota</taxon>
        <taxon>Flavobacteriia</taxon>
        <taxon>Flavobacteriales</taxon>
        <taxon>Flavobacteriaceae</taxon>
        <taxon>Algibacter</taxon>
    </lineage>
</organism>
<evidence type="ECO:0000313" key="3">
    <source>
        <dbReference type="EMBL" id="GAL79897.1"/>
    </source>
</evidence>
<keyword evidence="3" id="KW-0670">Pyruvate</keyword>
<dbReference type="EC" id="4.1.1.49" evidence="3"/>
<dbReference type="GO" id="GO:0016301">
    <property type="term" value="F:kinase activity"/>
    <property type="evidence" value="ECO:0007669"/>
    <property type="project" value="UniProtKB-KW"/>
</dbReference>
<keyword evidence="1" id="KW-0312">Gluconeogenesis</keyword>
<comment type="caution">
    <text evidence="3">The sequence shown here is derived from an EMBL/GenBank/DDBJ whole genome shotgun (WGS) entry which is preliminary data.</text>
</comment>
<dbReference type="EMBL" id="BBNU01000008">
    <property type="protein sequence ID" value="GAL79897.1"/>
    <property type="molecule type" value="Genomic_DNA"/>
</dbReference>
<dbReference type="Pfam" id="PF01293">
    <property type="entry name" value="PEPCK_ATP"/>
    <property type="match status" value="1"/>
</dbReference>
<dbReference type="Proteomes" id="UP000029643">
    <property type="component" value="Unassembled WGS sequence"/>
</dbReference>
<evidence type="ECO:0000256" key="1">
    <source>
        <dbReference type="ARBA" id="ARBA00022432"/>
    </source>
</evidence>
<keyword evidence="3" id="KW-0808">Transferase</keyword>
<dbReference type="RefSeq" id="WP_227805846.1">
    <property type="nucleotide sequence ID" value="NZ_BBNU01000008.1"/>
</dbReference>